<comment type="caution">
    <text evidence="7">The sequence shown here is derived from an EMBL/GenBank/DDBJ whole genome shotgun (WGS) entry which is preliminary data.</text>
</comment>
<dbReference type="EMBL" id="DVLL01000005">
    <property type="protein sequence ID" value="HIT58313.1"/>
    <property type="molecule type" value="Genomic_DNA"/>
</dbReference>
<evidence type="ECO:0000313" key="7">
    <source>
        <dbReference type="EMBL" id="HIT58313.1"/>
    </source>
</evidence>
<dbReference type="HAMAP" id="MF_00074">
    <property type="entry name" value="16SrRNA_methyltr_G"/>
    <property type="match status" value="1"/>
</dbReference>
<comment type="function">
    <text evidence="6">Specifically methylates the N7 position of a guanine in 16S rRNA.</text>
</comment>
<gene>
    <name evidence="6 7" type="primary">rsmG</name>
    <name evidence="7" type="ORF">IAC39_01110</name>
</gene>
<evidence type="ECO:0000256" key="6">
    <source>
        <dbReference type="HAMAP-Rule" id="MF_00074"/>
    </source>
</evidence>
<keyword evidence="1 6" id="KW-0963">Cytoplasm</keyword>
<comment type="subcellular location">
    <subcellularLocation>
        <location evidence="6">Cytoplasm</location>
    </subcellularLocation>
</comment>
<keyword evidence="5 6" id="KW-0949">S-adenosyl-L-methionine</keyword>
<keyword evidence="2 6" id="KW-0698">rRNA processing</keyword>
<evidence type="ECO:0000256" key="2">
    <source>
        <dbReference type="ARBA" id="ARBA00022552"/>
    </source>
</evidence>
<accession>A0A9D1KKX6</accession>
<evidence type="ECO:0000256" key="3">
    <source>
        <dbReference type="ARBA" id="ARBA00022603"/>
    </source>
</evidence>
<organism evidence="7 8">
    <name type="scientific">Candidatus Faeciplasma pullistercoris</name>
    <dbReference type="NCBI Taxonomy" id="2840800"/>
    <lineage>
        <taxon>Bacteria</taxon>
        <taxon>Bacillati</taxon>
        <taxon>Bacillota</taxon>
        <taxon>Clostridia</taxon>
        <taxon>Eubacteriales</taxon>
        <taxon>Oscillospiraceae</taxon>
        <taxon>Oscillospiraceae incertae sedis</taxon>
        <taxon>Candidatus Faeciplasma</taxon>
    </lineage>
</organism>
<dbReference type="AlphaFoldDB" id="A0A9D1KKX6"/>
<comment type="similarity">
    <text evidence="6">Belongs to the methyltransferase superfamily. RNA methyltransferase RsmG family.</text>
</comment>
<dbReference type="PIRSF" id="PIRSF003078">
    <property type="entry name" value="GidB"/>
    <property type="match status" value="1"/>
</dbReference>
<dbReference type="GO" id="GO:0070043">
    <property type="term" value="F:rRNA (guanine-N7-)-methyltransferase activity"/>
    <property type="evidence" value="ECO:0007669"/>
    <property type="project" value="UniProtKB-UniRule"/>
</dbReference>
<evidence type="ECO:0000256" key="4">
    <source>
        <dbReference type="ARBA" id="ARBA00022679"/>
    </source>
</evidence>
<keyword evidence="4 6" id="KW-0808">Transferase</keyword>
<name>A0A9D1KKX6_9FIRM</name>
<dbReference type="SUPFAM" id="SSF53335">
    <property type="entry name" value="S-adenosyl-L-methionine-dependent methyltransferases"/>
    <property type="match status" value="1"/>
</dbReference>
<proteinExistence type="inferred from homology"/>
<dbReference type="Pfam" id="PF02527">
    <property type="entry name" value="GidB"/>
    <property type="match status" value="1"/>
</dbReference>
<evidence type="ECO:0000256" key="5">
    <source>
        <dbReference type="ARBA" id="ARBA00022691"/>
    </source>
</evidence>
<dbReference type="PANTHER" id="PTHR31760">
    <property type="entry name" value="S-ADENOSYL-L-METHIONINE-DEPENDENT METHYLTRANSFERASES SUPERFAMILY PROTEIN"/>
    <property type="match status" value="1"/>
</dbReference>
<keyword evidence="3 6" id="KW-0489">Methyltransferase</keyword>
<evidence type="ECO:0000256" key="1">
    <source>
        <dbReference type="ARBA" id="ARBA00022490"/>
    </source>
</evidence>
<dbReference type="NCBIfam" id="TIGR00138">
    <property type="entry name" value="rsmG_gidB"/>
    <property type="match status" value="1"/>
</dbReference>
<feature type="binding site" evidence="6">
    <location>
        <position position="152"/>
    </location>
    <ligand>
        <name>S-adenosyl-L-methionine</name>
        <dbReference type="ChEBI" id="CHEBI:59789"/>
    </ligand>
</feature>
<dbReference type="InterPro" id="IPR029063">
    <property type="entry name" value="SAM-dependent_MTases_sf"/>
</dbReference>
<dbReference type="FunFam" id="3.40.50.150:FF:000041">
    <property type="entry name" value="Ribosomal RNA small subunit methyltransferase G"/>
    <property type="match status" value="1"/>
</dbReference>
<dbReference type="Proteomes" id="UP000824136">
    <property type="component" value="Unassembled WGS sequence"/>
</dbReference>
<sequence length="243" mass="25866">MAVIDTARLKRFFSDSGLSLSEAQLEAFSTYAGLLVEWNEKINLTAITDPEGIEVKHFLDSCLPLSILGLDAAIPQGGSLIDVGTGAGFPGIPMKLIRPDIKLTLLDSLAKRLGFLSEVCSSLGIEAELIHGRAEDLGRLELREKYDVAAARAVARLSVLCEYCLPLVKPGGSFLALKGSPAEADAEAEAAARGIGLLGGKISRVERYSLPGGDSRTLIVIDKLSHTPAKYPRPKGKMNKAPL</sequence>
<protein>
    <recommendedName>
        <fullName evidence="6">Ribosomal RNA small subunit methyltransferase G</fullName>
        <ecNumber evidence="6">2.1.1.-</ecNumber>
    </recommendedName>
    <alternativeName>
        <fullName evidence="6">16S rRNA 7-methylguanosine methyltransferase</fullName>
        <shortName evidence="6">16S rRNA m7G methyltransferase</shortName>
    </alternativeName>
</protein>
<evidence type="ECO:0000313" key="8">
    <source>
        <dbReference type="Proteomes" id="UP000824136"/>
    </source>
</evidence>
<dbReference type="InterPro" id="IPR003682">
    <property type="entry name" value="rRNA_ssu_MeTfrase_G"/>
</dbReference>
<reference evidence="7" key="2">
    <citation type="journal article" date="2021" name="PeerJ">
        <title>Extensive microbial diversity within the chicken gut microbiome revealed by metagenomics and culture.</title>
        <authorList>
            <person name="Gilroy R."/>
            <person name="Ravi A."/>
            <person name="Getino M."/>
            <person name="Pursley I."/>
            <person name="Horton D.L."/>
            <person name="Alikhan N.F."/>
            <person name="Baker D."/>
            <person name="Gharbi K."/>
            <person name="Hall N."/>
            <person name="Watson M."/>
            <person name="Adriaenssens E.M."/>
            <person name="Foster-Nyarko E."/>
            <person name="Jarju S."/>
            <person name="Secka A."/>
            <person name="Antonio M."/>
            <person name="Oren A."/>
            <person name="Chaudhuri R.R."/>
            <person name="La Ragione R."/>
            <person name="Hildebrand F."/>
            <person name="Pallen M.J."/>
        </authorList>
    </citation>
    <scope>NUCLEOTIDE SEQUENCE</scope>
    <source>
        <strain evidence="7">CHK33-4379</strain>
    </source>
</reference>
<reference evidence="7" key="1">
    <citation type="submission" date="2020-10" db="EMBL/GenBank/DDBJ databases">
        <authorList>
            <person name="Gilroy R."/>
        </authorList>
    </citation>
    <scope>NUCLEOTIDE SEQUENCE</scope>
    <source>
        <strain evidence="7">CHK33-4379</strain>
    </source>
</reference>
<dbReference type="PANTHER" id="PTHR31760:SF0">
    <property type="entry name" value="S-ADENOSYL-L-METHIONINE-DEPENDENT METHYLTRANSFERASES SUPERFAMILY PROTEIN"/>
    <property type="match status" value="1"/>
</dbReference>
<dbReference type="GO" id="GO:0005829">
    <property type="term" value="C:cytosol"/>
    <property type="evidence" value="ECO:0007669"/>
    <property type="project" value="TreeGrafter"/>
</dbReference>
<feature type="binding site" evidence="6">
    <location>
        <begin position="134"/>
        <end position="135"/>
    </location>
    <ligand>
        <name>S-adenosyl-L-methionine</name>
        <dbReference type="ChEBI" id="CHEBI:59789"/>
    </ligand>
</feature>
<dbReference type="EC" id="2.1.1.-" evidence="6"/>
<dbReference type="Gene3D" id="3.40.50.150">
    <property type="entry name" value="Vaccinia Virus protein VP39"/>
    <property type="match status" value="1"/>
</dbReference>
<comment type="caution">
    <text evidence="6">Lacks conserved residue(s) required for the propagation of feature annotation.</text>
</comment>
<feature type="binding site" evidence="6">
    <location>
        <position position="89"/>
    </location>
    <ligand>
        <name>S-adenosyl-L-methionine</name>
        <dbReference type="ChEBI" id="CHEBI:59789"/>
    </ligand>
</feature>
<feature type="binding site" evidence="6">
    <location>
        <position position="84"/>
    </location>
    <ligand>
        <name>S-adenosyl-L-methionine</name>
        <dbReference type="ChEBI" id="CHEBI:59789"/>
    </ligand>
</feature>